<sequence>MLDELIPQIEQIQAEGAVVLLKWDGERKQNKCSVAILHPETDYIWRKDCEAIEAALVQGLADYRASRNA</sequence>
<gene>
    <name evidence="1" type="ORF">RXV79_18365</name>
</gene>
<keyword evidence="2" id="KW-1185">Reference proteome</keyword>
<organism evidence="1 2">
    <name type="scientific">Piscinibacter gummiphilus</name>
    <dbReference type="NCBI Taxonomy" id="946333"/>
    <lineage>
        <taxon>Bacteria</taxon>
        <taxon>Pseudomonadati</taxon>
        <taxon>Pseudomonadota</taxon>
        <taxon>Betaproteobacteria</taxon>
        <taxon>Burkholderiales</taxon>
        <taxon>Sphaerotilaceae</taxon>
        <taxon>Piscinibacter</taxon>
    </lineage>
</organism>
<accession>A0ABZ0CPG5</accession>
<evidence type="ECO:0000313" key="2">
    <source>
        <dbReference type="Proteomes" id="UP001303946"/>
    </source>
</evidence>
<protein>
    <submittedName>
        <fullName evidence="1">Uncharacterized protein</fullName>
    </submittedName>
</protein>
<dbReference type="RefSeq" id="WP_316699522.1">
    <property type="nucleotide sequence ID" value="NZ_CP136336.1"/>
</dbReference>
<proteinExistence type="predicted"/>
<reference evidence="1 2" key="1">
    <citation type="submission" date="2023-10" db="EMBL/GenBank/DDBJ databases">
        <title>Bacteria for the degradation of biodegradable plastic PBAT(Polybutylene adipate terephthalate).</title>
        <authorList>
            <person name="Weon H.-Y."/>
            <person name="Yeon J."/>
        </authorList>
    </citation>
    <scope>NUCLEOTIDE SEQUENCE [LARGE SCALE GENOMIC DNA]</scope>
    <source>
        <strain evidence="1 2">SBD 7-3</strain>
    </source>
</reference>
<dbReference type="EMBL" id="CP136336">
    <property type="protein sequence ID" value="WOB06877.1"/>
    <property type="molecule type" value="Genomic_DNA"/>
</dbReference>
<evidence type="ECO:0000313" key="1">
    <source>
        <dbReference type="EMBL" id="WOB06877.1"/>
    </source>
</evidence>
<name>A0ABZ0CPG5_9BURK</name>
<dbReference type="Proteomes" id="UP001303946">
    <property type="component" value="Chromosome"/>
</dbReference>